<protein>
    <submittedName>
        <fullName evidence="3">RICIN domain-containing protein</fullName>
    </submittedName>
</protein>
<dbReference type="InterPro" id="IPR035992">
    <property type="entry name" value="Ricin_B-like_lectins"/>
</dbReference>
<dbReference type="EMBL" id="CP104697">
    <property type="protein sequence ID" value="UXI79132.1"/>
    <property type="molecule type" value="Genomic_DNA"/>
</dbReference>
<sequence length="178" mass="18314">SSPTRSPSASATSPSAAPSRSASHTARPSPAPTRTPTAPSYRAPDGTYAQVVNVASGRCLDIDGGLEKGTDVVTAPCGASPTQLWRVDAGRGVVQSYADDDYCLDSRGSVDRGVGIWECDSVDGRNGRNLRFVVDARGVVRPGIAPDRAVTPGGGVSVVLVGADSARSDQRWRAGAAY</sequence>
<keyword evidence="4" id="KW-1185">Reference proteome</keyword>
<accession>A0ABY6BUF4</accession>
<dbReference type="PROSITE" id="PS50231">
    <property type="entry name" value="RICIN_B_LECTIN"/>
    <property type="match status" value="1"/>
</dbReference>
<dbReference type="Proteomes" id="UP001064390">
    <property type="component" value="Chromosome"/>
</dbReference>
<name>A0ABY6BUF4_9ACTN</name>
<dbReference type="Pfam" id="PF00652">
    <property type="entry name" value="Ricin_B_lectin"/>
    <property type="match status" value="1"/>
</dbReference>
<dbReference type="SUPFAM" id="SSF50370">
    <property type="entry name" value="Ricin B-like lectins"/>
    <property type="match status" value="1"/>
</dbReference>
<evidence type="ECO:0000259" key="2">
    <source>
        <dbReference type="SMART" id="SM00458"/>
    </source>
</evidence>
<evidence type="ECO:0000313" key="4">
    <source>
        <dbReference type="Proteomes" id="UP001064390"/>
    </source>
</evidence>
<dbReference type="SMART" id="SM00458">
    <property type="entry name" value="RICIN"/>
    <property type="match status" value="1"/>
</dbReference>
<feature type="region of interest" description="Disordered" evidence="1">
    <location>
        <begin position="1"/>
        <end position="44"/>
    </location>
</feature>
<proteinExistence type="predicted"/>
<evidence type="ECO:0000256" key="1">
    <source>
        <dbReference type="SAM" id="MobiDB-lite"/>
    </source>
</evidence>
<dbReference type="Gene3D" id="2.80.10.50">
    <property type="match status" value="1"/>
</dbReference>
<organism evidence="3 4">
    <name type="scientific">Streptomyces vinaceusdrappus</name>
    <dbReference type="NCBI Taxonomy" id="67376"/>
    <lineage>
        <taxon>Bacteria</taxon>
        <taxon>Bacillati</taxon>
        <taxon>Actinomycetota</taxon>
        <taxon>Actinomycetes</taxon>
        <taxon>Kitasatosporales</taxon>
        <taxon>Streptomycetaceae</taxon>
        <taxon>Streptomyces</taxon>
        <taxon>Streptomyces rochei group</taxon>
    </lineage>
</organism>
<dbReference type="InterPro" id="IPR000772">
    <property type="entry name" value="Ricin_B_lectin"/>
</dbReference>
<gene>
    <name evidence="3" type="ORF">N6Q81_14355</name>
</gene>
<feature type="non-terminal residue" evidence="3">
    <location>
        <position position="1"/>
    </location>
</feature>
<feature type="domain" description="Ricin B lectin" evidence="2">
    <location>
        <begin position="45"/>
        <end position="175"/>
    </location>
</feature>
<reference evidence="3" key="1">
    <citation type="submission" date="2022-09" db="EMBL/GenBank/DDBJ databases">
        <title>Streptomyces vinaceusdrappus strain AC-40.</title>
        <authorList>
            <person name="Sedeek A.M."/>
            <person name="Salah I."/>
            <person name="Kamel H.L."/>
            <person name="Soltan M.A."/>
            <person name="Elsayed T.R."/>
        </authorList>
    </citation>
    <scope>NUCLEOTIDE SEQUENCE</scope>
    <source>
        <strain evidence="3">AC-40</strain>
    </source>
</reference>
<evidence type="ECO:0000313" key="3">
    <source>
        <dbReference type="EMBL" id="UXI79132.1"/>
    </source>
</evidence>